<dbReference type="InterPro" id="IPR016181">
    <property type="entry name" value="Acyl_CoA_acyltransferase"/>
</dbReference>
<reference evidence="2 3" key="1">
    <citation type="submission" date="2017-08" db="EMBL/GenBank/DDBJ databases">
        <title>Comparative genomics of non-oral Prevotella species.</title>
        <authorList>
            <person name="Accetto T."/>
            <person name="Nograsek B."/>
            <person name="Avgustin G."/>
        </authorList>
    </citation>
    <scope>NUCLEOTIDE SEQUENCE [LARGE SCALE GENOMIC DNA]</scope>
    <source>
        <strain evidence="2 3">TC1-1</strain>
    </source>
</reference>
<keyword evidence="3" id="KW-1185">Reference proteome</keyword>
<comment type="caution">
    <text evidence="2">The sequence shown here is derived from an EMBL/GenBank/DDBJ whole genome shotgun (WGS) entry which is preliminary data.</text>
</comment>
<evidence type="ECO:0000313" key="2">
    <source>
        <dbReference type="EMBL" id="OYP54182.1"/>
    </source>
</evidence>
<sequence length="160" mass="19104">MTTKQITPDTQDEQIPWKDLVGLISTMKLDFTAYYQDENLIGFTIVYPRKQFNWFWYFAVKPDLRGAGLGQQILTMLIEKYKDSSNILDMESPEQICDNLEQRKRRQAFYLRNGFRNTGLYKSYGDIEMTIMINGNDTFTMKDWDEVSAELWSFWKWDEK</sequence>
<name>A0ABX4EG26_SEGBR</name>
<dbReference type="EMBL" id="NPJF01000050">
    <property type="protein sequence ID" value="OYP54182.1"/>
    <property type="molecule type" value="Genomic_DNA"/>
</dbReference>
<gene>
    <name evidence="2" type="ORF">CIK91_10205</name>
</gene>
<dbReference type="PROSITE" id="PS51186">
    <property type="entry name" value="GNAT"/>
    <property type="match status" value="1"/>
</dbReference>
<dbReference type="InterPro" id="IPR000182">
    <property type="entry name" value="GNAT_dom"/>
</dbReference>
<evidence type="ECO:0000313" key="3">
    <source>
        <dbReference type="Proteomes" id="UP000216189"/>
    </source>
</evidence>
<evidence type="ECO:0000259" key="1">
    <source>
        <dbReference type="PROSITE" id="PS51186"/>
    </source>
</evidence>
<dbReference type="Proteomes" id="UP000216189">
    <property type="component" value="Unassembled WGS sequence"/>
</dbReference>
<feature type="domain" description="N-acetyltransferase" evidence="1">
    <location>
        <begin position="1"/>
        <end position="134"/>
    </location>
</feature>
<protein>
    <recommendedName>
        <fullName evidence="1">N-acetyltransferase domain-containing protein</fullName>
    </recommendedName>
</protein>
<organism evidence="2 3">
    <name type="scientific">Segatella bryantii</name>
    <name type="common">Prevotella bryantii</name>
    <dbReference type="NCBI Taxonomy" id="77095"/>
    <lineage>
        <taxon>Bacteria</taxon>
        <taxon>Pseudomonadati</taxon>
        <taxon>Bacteroidota</taxon>
        <taxon>Bacteroidia</taxon>
        <taxon>Bacteroidales</taxon>
        <taxon>Prevotellaceae</taxon>
        <taxon>Segatella</taxon>
    </lineage>
</organism>
<dbReference type="SUPFAM" id="SSF55729">
    <property type="entry name" value="Acyl-CoA N-acyltransferases (Nat)"/>
    <property type="match status" value="1"/>
</dbReference>
<dbReference type="RefSeq" id="WP_094448808.1">
    <property type="nucleotide sequence ID" value="NZ_CP091801.1"/>
</dbReference>
<dbReference type="Gene3D" id="3.40.630.30">
    <property type="match status" value="1"/>
</dbReference>
<proteinExistence type="predicted"/>
<dbReference type="Pfam" id="PF13508">
    <property type="entry name" value="Acetyltransf_7"/>
    <property type="match status" value="1"/>
</dbReference>
<dbReference type="CDD" id="cd04301">
    <property type="entry name" value="NAT_SF"/>
    <property type="match status" value="1"/>
</dbReference>
<accession>A0ABX4EG26</accession>